<evidence type="ECO:0000313" key="1">
    <source>
        <dbReference type="EMBL" id="KAJ4449239.1"/>
    </source>
</evidence>
<reference evidence="1 2" key="1">
    <citation type="journal article" date="2022" name="Allergy">
        <title>Genome assembly and annotation of Periplaneta americana reveal a comprehensive cockroach allergen profile.</title>
        <authorList>
            <person name="Wang L."/>
            <person name="Xiong Q."/>
            <person name="Saelim N."/>
            <person name="Wang L."/>
            <person name="Nong W."/>
            <person name="Wan A.T."/>
            <person name="Shi M."/>
            <person name="Liu X."/>
            <person name="Cao Q."/>
            <person name="Hui J.H.L."/>
            <person name="Sookrung N."/>
            <person name="Leung T.F."/>
            <person name="Tungtrongchitr A."/>
            <person name="Tsui S.K.W."/>
        </authorList>
    </citation>
    <scope>NUCLEOTIDE SEQUENCE [LARGE SCALE GENOMIC DNA]</scope>
    <source>
        <strain evidence="1">PWHHKU_190912</strain>
    </source>
</reference>
<evidence type="ECO:0000313" key="2">
    <source>
        <dbReference type="Proteomes" id="UP001148838"/>
    </source>
</evidence>
<organism evidence="1 2">
    <name type="scientific">Periplaneta americana</name>
    <name type="common">American cockroach</name>
    <name type="synonym">Blatta americana</name>
    <dbReference type="NCBI Taxonomy" id="6978"/>
    <lineage>
        <taxon>Eukaryota</taxon>
        <taxon>Metazoa</taxon>
        <taxon>Ecdysozoa</taxon>
        <taxon>Arthropoda</taxon>
        <taxon>Hexapoda</taxon>
        <taxon>Insecta</taxon>
        <taxon>Pterygota</taxon>
        <taxon>Neoptera</taxon>
        <taxon>Polyneoptera</taxon>
        <taxon>Dictyoptera</taxon>
        <taxon>Blattodea</taxon>
        <taxon>Blattoidea</taxon>
        <taxon>Blattidae</taxon>
        <taxon>Blattinae</taxon>
        <taxon>Periplaneta</taxon>
    </lineage>
</organism>
<dbReference type="EMBL" id="JAJSOF020000003">
    <property type="protein sequence ID" value="KAJ4449239.1"/>
    <property type="molecule type" value="Genomic_DNA"/>
</dbReference>
<proteinExistence type="predicted"/>
<accession>A0ABQ8TUJ7</accession>
<protein>
    <recommendedName>
        <fullName evidence="3">Mariner Mos1 transposase</fullName>
    </recommendedName>
</protein>
<sequence>MQFNRDTPNANNIRRWHNQLGTTGCLCKGAVAELLQRWDWEVLKHPLYSSDMSPCDYDWFPQLKEPLRGKRFPDIASMLHAVGEFIRKINRNNLANGIQRLPRIWQKIQEHASDYIERICKGWEDHLHDHTSPPFWLDDRSTLLRHVDVKPAVGWSILTLRGL</sequence>
<dbReference type="Gene3D" id="3.30.420.10">
    <property type="entry name" value="Ribonuclease H-like superfamily/Ribonuclease H"/>
    <property type="match status" value="1"/>
</dbReference>
<comment type="caution">
    <text evidence="1">The sequence shown here is derived from an EMBL/GenBank/DDBJ whole genome shotgun (WGS) entry which is preliminary data.</text>
</comment>
<evidence type="ECO:0008006" key="3">
    <source>
        <dbReference type="Google" id="ProtNLM"/>
    </source>
</evidence>
<gene>
    <name evidence="1" type="ORF">ANN_00636</name>
</gene>
<dbReference type="InterPro" id="IPR052709">
    <property type="entry name" value="Transposase-MT_Hybrid"/>
</dbReference>
<dbReference type="PANTHER" id="PTHR46060:SF3">
    <property type="entry name" value="PROTEIN GVQW3"/>
    <property type="match status" value="1"/>
</dbReference>
<dbReference type="Proteomes" id="UP001148838">
    <property type="component" value="Unassembled WGS sequence"/>
</dbReference>
<name>A0ABQ8TUJ7_PERAM</name>
<dbReference type="PANTHER" id="PTHR46060">
    <property type="entry name" value="MARINER MOS1 TRANSPOSASE-LIKE PROTEIN"/>
    <property type="match status" value="1"/>
</dbReference>
<keyword evidence="2" id="KW-1185">Reference proteome</keyword>
<dbReference type="InterPro" id="IPR036397">
    <property type="entry name" value="RNaseH_sf"/>
</dbReference>